<feature type="domain" description="N-acetyltransferase" evidence="3">
    <location>
        <begin position="5"/>
        <end position="160"/>
    </location>
</feature>
<evidence type="ECO:0000256" key="1">
    <source>
        <dbReference type="ARBA" id="ARBA00022679"/>
    </source>
</evidence>
<keyword evidence="5" id="KW-1185">Reference proteome</keyword>
<dbReference type="PROSITE" id="PS51186">
    <property type="entry name" value="GNAT"/>
    <property type="match status" value="1"/>
</dbReference>
<organism evidence="4 5">
    <name type="scientific">Labilithrix luteola</name>
    <dbReference type="NCBI Taxonomy" id="1391654"/>
    <lineage>
        <taxon>Bacteria</taxon>
        <taxon>Pseudomonadati</taxon>
        <taxon>Myxococcota</taxon>
        <taxon>Polyangia</taxon>
        <taxon>Polyangiales</taxon>
        <taxon>Labilitrichaceae</taxon>
        <taxon>Labilithrix</taxon>
    </lineage>
</organism>
<dbReference type="Proteomes" id="UP000064967">
    <property type="component" value="Chromosome"/>
</dbReference>
<protein>
    <submittedName>
        <fullName evidence="4">Ribosomal-protein-S18p-alanine acetyltransferase</fullName>
    </submittedName>
</protein>
<proteinExistence type="predicted"/>
<dbReference type="PANTHER" id="PTHR43877">
    <property type="entry name" value="AMINOALKYLPHOSPHONATE N-ACETYLTRANSFERASE-RELATED-RELATED"/>
    <property type="match status" value="1"/>
</dbReference>
<dbReference type="RefSeq" id="WP_169927608.1">
    <property type="nucleotide sequence ID" value="NZ_CP012333.1"/>
</dbReference>
<gene>
    <name evidence="4" type="ORF">AKJ09_03784</name>
</gene>
<dbReference type="EMBL" id="CP012333">
    <property type="protein sequence ID" value="AKU97120.1"/>
    <property type="molecule type" value="Genomic_DNA"/>
</dbReference>
<dbReference type="Pfam" id="PF00583">
    <property type="entry name" value="Acetyltransf_1"/>
    <property type="match status" value="1"/>
</dbReference>
<accession>A0A0K1PUA8</accession>
<dbReference type="InterPro" id="IPR006464">
    <property type="entry name" value="AcTrfase_RimI/Ard1"/>
</dbReference>
<dbReference type="NCBIfam" id="TIGR01575">
    <property type="entry name" value="rimI"/>
    <property type="match status" value="1"/>
</dbReference>
<dbReference type="AlphaFoldDB" id="A0A0K1PUA8"/>
<dbReference type="SUPFAM" id="SSF55729">
    <property type="entry name" value="Acyl-CoA N-acyltransferases (Nat)"/>
    <property type="match status" value="1"/>
</dbReference>
<dbReference type="CDD" id="cd04301">
    <property type="entry name" value="NAT_SF"/>
    <property type="match status" value="1"/>
</dbReference>
<dbReference type="STRING" id="1391654.AKJ09_03784"/>
<dbReference type="InterPro" id="IPR050832">
    <property type="entry name" value="Bact_Acetyltransf"/>
</dbReference>
<dbReference type="InterPro" id="IPR000182">
    <property type="entry name" value="GNAT_dom"/>
</dbReference>
<dbReference type="Gene3D" id="3.40.630.30">
    <property type="match status" value="1"/>
</dbReference>
<dbReference type="PATRIC" id="fig|1391654.3.peg.3838"/>
<keyword evidence="1 4" id="KW-0808">Transferase</keyword>
<dbReference type="GO" id="GO:0008080">
    <property type="term" value="F:N-acetyltransferase activity"/>
    <property type="evidence" value="ECO:0007669"/>
    <property type="project" value="InterPro"/>
</dbReference>
<evidence type="ECO:0000259" key="3">
    <source>
        <dbReference type="PROSITE" id="PS51186"/>
    </source>
</evidence>
<name>A0A0K1PUA8_9BACT</name>
<dbReference type="KEGG" id="llu:AKJ09_03784"/>
<reference evidence="4 5" key="1">
    <citation type="submission" date="2015-08" db="EMBL/GenBank/DDBJ databases">
        <authorList>
            <person name="Babu N.S."/>
            <person name="Beckwith C.J."/>
            <person name="Beseler K.G."/>
            <person name="Brison A."/>
            <person name="Carone J.V."/>
            <person name="Caskin T.P."/>
            <person name="Diamond M."/>
            <person name="Durham M.E."/>
            <person name="Foxe J.M."/>
            <person name="Go M."/>
            <person name="Henderson B.A."/>
            <person name="Jones I.B."/>
            <person name="McGettigan J.A."/>
            <person name="Micheletti S.J."/>
            <person name="Nasrallah M.E."/>
            <person name="Ortiz D."/>
            <person name="Piller C.R."/>
            <person name="Privatt S.R."/>
            <person name="Schneider S.L."/>
            <person name="Sharp S."/>
            <person name="Smith T.C."/>
            <person name="Stanton J.D."/>
            <person name="Ullery H.E."/>
            <person name="Wilson R.J."/>
            <person name="Serrano M.G."/>
            <person name="Buck G."/>
            <person name="Lee V."/>
            <person name="Wang Y."/>
            <person name="Carvalho R."/>
            <person name="Voegtly L."/>
            <person name="Shi R."/>
            <person name="Duckworth R."/>
            <person name="Johnson A."/>
            <person name="Loviza R."/>
            <person name="Walstead R."/>
            <person name="Shah Z."/>
            <person name="Kiflezghi M."/>
            <person name="Wade K."/>
            <person name="Ball S.L."/>
            <person name="Bradley K.W."/>
            <person name="Asai D.J."/>
            <person name="Bowman C.A."/>
            <person name="Russell D.A."/>
            <person name="Pope W.H."/>
            <person name="Jacobs-Sera D."/>
            <person name="Hendrix R.W."/>
            <person name="Hatfull G.F."/>
        </authorList>
    </citation>
    <scope>NUCLEOTIDE SEQUENCE [LARGE SCALE GENOMIC DNA]</scope>
    <source>
        <strain evidence="4 5">DSM 27648</strain>
    </source>
</reference>
<dbReference type="InterPro" id="IPR016181">
    <property type="entry name" value="Acyl_CoA_acyltransferase"/>
</dbReference>
<evidence type="ECO:0000256" key="2">
    <source>
        <dbReference type="ARBA" id="ARBA00023315"/>
    </source>
</evidence>
<keyword evidence="2" id="KW-0012">Acyltransferase</keyword>
<evidence type="ECO:0000313" key="4">
    <source>
        <dbReference type="EMBL" id="AKU97120.1"/>
    </source>
</evidence>
<sequence>MNPIVVIEPMVPADLDAAVGIDVSAFKPSELGAGSQDVRALREKQLTEELSRPFARVRVARGDGGVVLGYLLSWHVVDEVQLLNVAVATAARRQGIGRALMNDLLEHARASGAAKILLEVRASNAAAIALYESLGFSTFNVRSGYYADGEDAAEMMLTMAA</sequence>
<evidence type="ECO:0000313" key="5">
    <source>
        <dbReference type="Proteomes" id="UP000064967"/>
    </source>
</evidence>